<feature type="compositionally biased region" description="Polar residues" evidence="1">
    <location>
        <begin position="29"/>
        <end position="40"/>
    </location>
</feature>
<keyword evidence="4" id="KW-1185">Reference proteome</keyword>
<feature type="region of interest" description="Disordered" evidence="1">
    <location>
        <begin position="29"/>
        <end position="48"/>
    </location>
</feature>
<dbReference type="EMBL" id="KQ087183">
    <property type="protein sequence ID" value="KLT45010.1"/>
    <property type="molecule type" value="Genomic_DNA"/>
</dbReference>
<organism evidence="3 4">
    <name type="scientific">Cutaneotrichosporon oleaginosum</name>
    <dbReference type="NCBI Taxonomy" id="879819"/>
    <lineage>
        <taxon>Eukaryota</taxon>
        <taxon>Fungi</taxon>
        <taxon>Dikarya</taxon>
        <taxon>Basidiomycota</taxon>
        <taxon>Agaricomycotina</taxon>
        <taxon>Tremellomycetes</taxon>
        <taxon>Trichosporonales</taxon>
        <taxon>Trichosporonaceae</taxon>
        <taxon>Cutaneotrichosporon</taxon>
    </lineage>
</organism>
<name>A0A0J0XVB7_9TREE</name>
<dbReference type="AlphaFoldDB" id="A0A0J0XVB7"/>
<proteinExistence type="predicted"/>
<dbReference type="RefSeq" id="XP_018281501.1">
    <property type="nucleotide sequence ID" value="XM_018419715.1"/>
</dbReference>
<accession>A0A0J0XVB7</accession>
<evidence type="ECO:0000313" key="3">
    <source>
        <dbReference type="EMBL" id="KLT45010.1"/>
    </source>
</evidence>
<evidence type="ECO:0000256" key="1">
    <source>
        <dbReference type="SAM" id="MobiDB-lite"/>
    </source>
</evidence>
<evidence type="ECO:0000313" key="4">
    <source>
        <dbReference type="Proteomes" id="UP000053611"/>
    </source>
</evidence>
<gene>
    <name evidence="3" type="ORF">CC85DRAFT_169586</name>
</gene>
<protein>
    <submittedName>
        <fullName evidence="3">Uncharacterized protein</fullName>
    </submittedName>
</protein>
<reference evidence="3 4" key="1">
    <citation type="submission" date="2015-03" db="EMBL/GenBank/DDBJ databases">
        <title>Genomics and transcriptomics of the oil-accumulating basidiomycete yeast T. oleaginosus allow insights into substrate utilization and the diverse evolutionary trajectories of mating systems in fungi.</title>
        <authorList>
            <consortium name="DOE Joint Genome Institute"/>
            <person name="Kourist R."/>
            <person name="Kracht O."/>
            <person name="Bracharz F."/>
            <person name="Lipzen A."/>
            <person name="Nolan M."/>
            <person name="Ohm R."/>
            <person name="Grigoriev I."/>
            <person name="Sun S."/>
            <person name="Heitman J."/>
            <person name="Bruck T."/>
            <person name="Nowrousian M."/>
        </authorList>
    </citation>
    <scope>NUCLEOTIDE SEQUENCE [LARGE SCALE GENOMIC DNA]</scope>
    <source>
        <strain evidence="3 4">IBC0246</strain>
    </source>
</reference>
<feature type="signal peptide" evidence="2">
    <location>
        <begin position="1"/>
        <end position="19"/>
    </location>
</feature>
<dbReference type="Proteomes" id="UP000053611">
    <property type="component" value="Unassembled WGS sequence"/>
</dbReference>
<dbReference type="GeneID" id="28980318"/>
<feature type="chain" id="PRO_5005245584" evidence="2">
    <location>
        <begin position="20"/>
        <end position="116"/>
    </location>
</feature>
<keyword evidence="2" id="KW-0732">Signal</keyword>
<sequence length="116" mass="13238">MNHNPWVFTLLATISLALTGIDYSQFQSSRDGVVTPTPQKSGEGRRAVERQRECGYSMVARSPASCLRRDHATRAWWRLCHVAWRYRGRKDEPQQKSITRVLLLVHSVPAADTNCK</sequence>
<evidence type="ECO:0000256" key="2">
    <source>
        <dbReference type="SAM" id="SignalP"/>
    </source>
</evidence>